<proteinExistence type="predicted"/>
<accession>A0ABR2H1A7</accession>
<gene>
    <name evidence="1" type="ORF">M9Y10_031269</name>
</gene>
<dbReference type="EMBL" id="JAPFFF010000049">
    <property type="protein sequence ID" value="KAK8839984.1"/>
    <property type="molecule type" value="Genomic_DNA"/>
</dbReference>
<organism evidence="1 2">
    <name type="scientific">Tritrichomonas musculus</name>
    <dbReference type="NCBI Taxonomy" id="1915356"/>
    <lineage>
        <taxon>Eukaryota</taxon>
        <taxon>Metamonada</taxon>
        <taxon>Parabasalia</taxon>
        <taxon>Tritrichomonadida</taxon>
        <taxon>Tritrichomonadidae</taxon>
        <taxon>Tritrichomonas</taxon>
    </lineage>
</organism>
<dbReference type="Proteomes" id="UP001470230">
    <property type="component" value="Unassembled WGS sequence"/>
</dbReference>
<sequence length="779" mass="89237">MAGKGITTFTESGRLHENDYVANLNKLYERLSTNATNLRTYLTKLQEDIIKNIGSAELLPGSELLIIENEISTKEVDVSSYSKLIAALGNNNTGILSTIDHLYTALGELDTFSVSDFLATTLQKNETMTTIIENKAENIYEATQENIEKYTELVSTIKSLSESLKNILIVEKSLNLKYINEIKTEKPEEEIPLAVQEDEKQYIYTYQTANEHADTLTEIINLINKSTENIEKWLKKIEETKTTGIDFTKLSELKVIQKNQTSYETKPQSLTTFNDVITNLSTNNENISNWINKVENESIVALELLESFGPEVPIIVLNETTKEPEIKTVKIEIVSFRNNYLFPTKEEIDRIREKYKNQLKVPLPVDNSTGITILVYVAIESIEEGLIWIKNMVYNILSTFVGFVMQPISILNKIEDIEVLVCIKVNEEYAFKKLVISNEKTSSDSTDITVPDDALVEKTEGQFVDKDNNVKFSTNDLADIAELQKNNVTVKTNLTDSINIVINSYKTLWIVIKHTFSILNSWVLNPGAHFAINSSKFLWNNLITPGLRYGIDEYGKIKKYVINWGDDNEFLPTPAEDDSEILKYLKDKTLKTTEITIKTWEDLTNFLKYFPPKFYLVFGSMIYTIAVLSGDCVRNSELLEEDELPDGLEEIFTPNKYSIVDTIYKLIRKLNNHIKNHPSSSGDSNFTIKNGYPEYEIKNDDIKPSSLEKTIRLDDTEITKKYNILTVDIPVELKTKLLTIKEHTNIFKITLRKNVVYDEQGNYIREFYIYVFIINLLHQ</sequence>
<evidence type="ECO:0000313" key="1">
    <source>
        <dbReference type="EMBL" id="KAK8839984.1"/>
    </source>
</evidence>
<keyword evidence="2" id="KW-1185">Reference proteome</keyword>
<protein>
    <submittedName>
        <fullName evidence="1">Uncharacterized protein</fullName>
    </submittedName>
</protein>
<evidence type="ECO:0000313" key="2">
    <source>
        <dbReference type="Proteomes" id="UP001470230"/>
    </source>
</evidence>
<name>A0ABR2H1A7_9EUKA</name>
<reference evidence="1 2" key="1">
    <citation type="submission" date="2024-04" db="EMBL/GenBank/DDBJ databases">
        <title>Tritrichomonas musculus Genome.</title>
        <authorList>
            <person name="Alves-Ferreira E."/>
            <person name="Grigg M."/>
            <person name="Lorenzi H."/>
            <person name="Galac M."/>
        </authorList>
    </citation>
    <scope>NUCLEOTIDE SEQUENCE [LARGE SCALE GENOMIC DNA]</scope>
    <source>
        <strain evidence="1 2">EAF2021</strain>
    </source>
</reference>
<comment type="caution">
    <text evidence="1">The sequence shown here is derived from an EMBL/GenBank/DDBJ whole genome shotgun (WGS) entry which is preliminary data.</text>
</comment>